<dbReference type="EMBL" id="KY274495">
    <property type="protein sequence ID" value="ARJ99714.1"/>
    <property type="molecule type" value="Genomic_DNA"/>
</dbReference>
<organism evidence="2">
    <name type="scientific">Human betaherpesvirus 6</name>
    <dbReference type="NCBI Taxonomy" id="10368"/>
    <lineage>
        <taxon>Viruses</taxon>
        <taxon>Duplodnaviria</taxon>
        <taxon>Heunggongvirae</taxon>
        <taxon>Peploviricota</taxon>
        <taxon>Herviviricetes</taxon>
        <taxon>Herpesvirales</taxon>
        <taxon>Orthoherpesviridae</taxon>
        <taxon>Betaherpesvirinae</taxon>
        <taxon>Roseolovirus</taxon>
    </lineage>
</organism>
<proteinExistence type="predicted"/>
<evidence type="ECO:0000256" key="1">
    <source>
        <dbReference type="SAM" id="Phobius"/>
    </source>
</evidence>
<accession>A0A1W6D9Z1</accession>
<feature type="transmembrane region" description="Helical" evidence="1">
    <location>
        <begin position="247"/>
        <end position="271"/>
    </location>
</feature>
<protein>
    <submittedName>
        <fullName evidence="2">U23</fullName>
    </submittedName>
</protein>
<reference evidence="2" key="1">
    <citation type="journal article" date="2018" name="BMC Genomics">
        <title>Comparative genomic, transcriptomic, and proteomic reannotation of human herpesvirus 6.</title>
        <authorList>
            <person name="Greninger A.L."/>
            <person name="Knudsen G.M."/>
            <person name="Roychoudhury P."/>
            <person name="Hanson D.J."/>
            <person name="Sedlak R.H."/>
            <person name="Xie H."/>
            <person name="Guan J."/>
            <person name="Nguyen T."/>
            <person name="Peddu V."/>
            <person name="Boeckh M."/>
            <person name="Huang M.L."/>
            <person name="Cook L."/>
            <person name="Depledge D.P."/>
            <person name="Zerr D.M."/>
            <person name="Koelle D.M."/>
            <person name="Gantt S."/>
            <person name="Yoshikawa T."/>
            <person name="Caserta M."/>
            <person name="Hill J.A."/>
            <person name="Jerome K.R."/>
        </authorList>
    </citation>
    <scope>NUCLEOTIDE SEQUENCE</scope>
    <source>
        <strain evidence="2">Japan-a11</strain>
    </source>
</reference>
<keyword evidence="1" id="KW-0472">Membrane</keyword>
<evidence type="ECO:0000313" key="2">
    <source>
        <dbReference type="EMBL" id="ARJ99714.1"/>
    </source>
</evidence>
<name>A0A1W6D9Z1_9BETA</name>
<sequence length="299" mass="33360">MRKSEFNAKLCFLMIGICVFNLNSSSCIIKTNAEHCSKRLFSFCYLGVGVIKKPLHLGNRKNMLFLSFLLVCLCEEVQMLNLTTTEVSATKFASIASKNMETNVSTYSDYLTGKSETTFSANPETWGKNVTEISIASVAYLNQSSMVTSTLAVGTTNRSSGNNVNVTTSSFPTVKGDEAQDIETFFTVILASTLSDVSEKTPQGLPTKSTPKKTVHALWETDTVQVPELTDTNEGDEEYFKDFLSSLVIWICGISFVGAFIIVIVILYNWYKKDKQRSLLWDEENKPDVQIRRDAKTCR</sequence>
<keyword evidence="1" id="KW-1133">Transmembrane helix</keyword>
<keyword evidence="1" id="KW-0812">Transmembrane</keyword>